<dbReference type="PANTHER" id="PTHR12358">
    <property type="entry name" value="SPHINGOSINE KINASE"/>
    <property type="match status" value="1"/>
</dbReference>
<dbReference type="FunFam" id="3.40.50.10330:FF:000005">
    <property type="entry name" value="Sphingosine kinase 2"/>
    <property type="match status" value="1"/>
</dbReference>
<proteinExistence type="predicted"/>
<dbReference type="Ensembl" id="ENSCCRT00015052007.1">
    <property type="protein sequence ID" value="ENSCCRP00015050322.1"/>
    <property type="gene ID" value="ENSCCRG00015020768.1"/>
</dbReference>
<dbReference type="Gene3D" id="3.40.50.10330">
    <property type="entry name" value="Probable inorganic polyphosphate/atp-NAD kinase, domain 1"/>
    <property type="match status" value="1"/>
</dbReference>
<evidence type="ECO:0000256" key="5">
    <source>
        <dbReference type="ARBA" id="ARBA00022840"/>
    </source>
</evidence>
<name>A0A8C2D8T6_CYPCA</name>
<dbReference type="GO" id="GO:0005737">
    <property type="term" value="C:cytoplasm"/>
    <property type="evidence" value="ECO:0007669"/>
    <property type="project" value="TreeGrafter"/>
</dbReference>
<dbReference type="PROSITE" id="PS50146">
    <property type="entry name" value="DAGK"/>
    <property type="match status" value="1"/>
</dbReference>
<feature type="compositionally biased region" description="Low complexity" evidence="8">
    <location>
        <begin position="391"/>
        <end position="408"/>
    </location>
</feature>
<dbReference type="InterPro" id="IPR017438">
    <property type="entry name" value="ATP-NAD_kinase_N"/>
</dbReference>
<dbReference type="InterPro" id="IPR001206">
    <property type="entry name" value="Diacylglycerol_kinase_cat_dom"/>
</dbReference>
<reference evidence="10" key="1">
    <citation type="submission" date="2025-05" db="UniProtKB">
        <authorList>
            <consortium name="Ensembl"/>
        </authorList>
    </citation>
    <scope>IDENTIFICATION</scope>
</reference>
<keyword evidence="6" id="KW-0472">Membrane</keyword>
<organism evidence="10 11">
    <name type="scientific">Cyprinus carpio</name>
    <name type="common">Common carp</name>
    <dbReference type="NCBI Taxonomy" id="7962"/>
    <lineage>
        <taxon>Eukaryota</taxon>
        <taxon>Metazoa</taxon>
        <taxon>Chordata</taxon>
        <taxon>Craniata</taxon>
        <taxon>Vertebrata</taxon>
        <taxon>Euteleostomi</taxon>
        <taxon>Actinopterygii</taxon>
        <taxon>Neopterygii</taxon>
        <taxon>Teleostei</taxon>
        <taxon>Ostariophysi</taxon>
        <taxon>Cypriniformes</taxon>
        <taxon>Cyprinidae</taxon>
        <taxon>Cyprininae</taxon>
        <taxon>Cyprinus</taxon>
    </lineage>
</organism>
<evidence type="ECO:0000256" key="1">
    <source>
        <dbReference type="ARBA" id="ARBA00004308"/>
    </source>
</evidence>
<dbReference type="Pfam" id="PF19279">
    <property type="entry name" value="YegS_C"/>
    <property type="match status" value="1"/>
</dbReference>
<feature type="domain" description="DAGKc" evidence="9">
    <location>
        <begin position="148"/>
        <end position="295"/>
    </location>
</feature>
<dbReference type="SMART" id="SM00046">
    <property type="entry name" value="DAGKc"/>
    <property type="match status" value="1"/>
</dbReference>
<dbReference type="Proteomes" id="UP000694700">
    <property type="component" value="Unplaced"/>
</dbReference>
<keyword evidence="5" id="KW-0067">ATP-binding</keyword>
<evidence type="ECO:0000259" key="9">
    <source>
        <dbReference type="PROSITE" id="PS50146"/>
    </source>
</evidence>
<dbReference type="GO" id="GO:0005524">
    <property type="term" value="F:ATP binding"/>
    <property type="evidence" value="ECO:0007669"/>
    <property type="project" value="UniProtKB-KW"/>
</dbReference>
<keyword evidence="2" id="KW-0808">Transferase</keyword>
<dbReference type="GO" id="GO:0012505">
    <property type="term" value="C:endomembrane system"/>
    <property type="evidence" value="ECO:0007669"/>
    <property type="project" value="UniProtKB-SubCell"/>
</dbReference>
<dbReference type="Gene3D" id="2.60.200.40">
    <property type="match status" value="1"/>
</dbReference>
<dbReference type="SUPFAM" id="SSF111331">
    <property type="entry name" value="NAD kinase/diacylglycerol kinase-like"/>
    <property type="match status" value="1"/>
</dbReference>
<dbReference type="PANTHER" id="PTHR12358:SF47">
    <property type="entry name" value="SPHINGOSINE KINASE 1"/>
    <property type="match status" value="1"/>
</dbReference>
<dbReference type="GO" id="GO:0071363">
    <property type="term" value="P:cellular response to growth factor stimulus"/>
    <property type="evidence" value="ECO:0007669"/>
    <property type="project" value="TreeGrafter"/>
</dbReference>
<evidence type="ECO:0000313" key="10">
    <source>
        <dbReference type="Ensembl" id="ENSCCRP00020022031.1"/>
    </source>
</evidence>
<evidence type="ECO:0000256" key="4">
    <source>
        <dbReference type="ARBA" id="ARBA00022777"/>
    </source>
</evidence>
<evidence type="ECO:0000256" key="8">
    <source>
        <dbReference type="SAM" id="MobiDB-lite"/>
    </source>
</evidence>
<dbReference type="GO" id="GO:0043066">
    <property type="term" value="P:negative regulation of apoptotic process"/>
    <property type="evidence" value="ECO:0007669"/>
    <property type="project" value="TreeGrafter"/>
</dbReference>
<evidence type="ECO:0000256" key="6">
    <source>
        <dbReference type="ARBA" id="ARBA00023136"/>
    </source>
</evidence>
<dbReference type="GO" id="GO:0046512">
    <property type="term" value="P:sphingosine biosynthetic process"/>
    <property type="evidence" value="ECO:0007669"/>
    <property type="project" value="TreeGrafter"/>
</dbReference>
<dbReference type="InterPro" id="IPR045540">
    <property type="entry name" value="YegS/DAGK_C"/>
</dbReference>
<comment type="subcellular location">
    <subcellularLocation>
        <location evidence="1">Endomembrane system</location>
    </subcellularLocation>
</comment>
<feature type="region of interest" description="Disordered" evidence="8">
    <location>
        <begin position="389"/>
        <end position="408"/>
    </location>
</feature>
<keyword evidence="3" id="KW-0547">Nucleotide-binding</keyword>
<dbReference type="Proteomes" id="UP000694701">
    <property type="component" value="Unplaced"/>
</dbReference>
<dbReference type="Ensembl" id="ENSCCRT00020024210.1">
    <property type="protein sequence ID" value="ENSCCRP00020022031.1"/>
    <property type="gene ID" value="ENSCCRG00020010306.1"/>
</dbReference>
<sequence>MSSKKTEPKKSEICPVLMYGEFMVTGSMKVRCSLILTETELTVQKISPALGGRGKVVYHLSDCVGCRAYRSHDSTDVGAYFSAYFYPLRTRWMRSGLARQRVEQCFRVAPDQNPSVNLQEAQRWSRAIRERVLHQRQQKTGAIQLEVKRPLKFLILLNPHSGKGHAHALFKGNVQRMLQDAGIQHTLIITERQNHARELVREADLSKWDALVIMSGDGLLFEVVNGLMEREDWEEAIQTPLGVLPGGSGNALAASIHHFSGLQAVSSEELLISCGFILCKGLVSQLDLTSVCLASSQRLFSFLSLAWGFVSDVDIESEKYRHVGAARFTVGTLVRLASLRVYRGKLAYLPTENPMSQPSLLDSTATFRQRLPQSNSDSCCPSNGLLGHTLQNSSNSNNTPKSKQSNPSPLSVFGPTDFLLNPLNQPVPGHWTVVQDEDFVLVVAMYQSHLAEDMLAAPASRLDDGIIHLIYVKAGISRRSLLHLFLAMEKGGHLNTNCPHVVYVKVKALRLEPYSPKGIITVDGELVDYGPVQAQIHGSLARLIAW</sequence>
<keyword evidence="4" id="KW-0418">Kinase</keyword>
<dbReference type="InterPro" id="IPR016064">
    <property type="entry name" value="NAD/diacylglycerol_kinase_sf"/>
</dbReference>
<protein>
    <recommendedName>
        <fullName evidence="7">sphingosine kinase</fullName>
        <ecNumber evidence="7">2.7.1.91</ecNumber>
    </recommendedName>
</protein>
<dbReference type="AlphaFoldDB" id="A0A8C2D8T6"/>
<evidence type="ECO:0000313" key="11">
    <source>
        <dbReference type="Proteomes" id="UP000694701"/>
    </source>
</evidence>
<dbReference type="GO" id="GO:0008481">
    <property type="term" value="F:sphingosine kinase activity"/>
    <property type="evidence" value="ECO:0007669"/>
    <property type="project" value="UniProtKB-EC"/>
</dbReference>
<evidence type="ECO:0000256" key="3">
    <source>
        <dbReference type="ARBA" id="ARBA00022741"/>
    </source>
</evidence>
<dbReference type="EC" id="2.7.1.91" evidence="7"/>
<dbReference type="Pfam" id="PF00781">
    <property type="entry name" value="DAGK_cat"/>
    <property type="match status" value="1"/>
</dbReference>
<accession>A0A8C2D8T6</accession>
<dbReference type="GO" id="GO:0016020">
    <property type="term" value="C:membrane"/>
    <property type="evidence" value="ECO:0007669"/>
    <property type="project" value="TreeGrafter"/>
</dbReference>
<evidence type="ECO:0000256" key="7">
    <source>
        <dbReference type="ARBA" id="ARBA00044037"/>
    </source>
</evidence>
<dbReference type="InterPro" id="IPR050187">
    <property type="entry name" value="Lipid_Phosphate_FormReg"/>
</dbReference>
<evidence type="ECO:0000256" key="2">
    <source>
        <dbReference type="ARBA" id="ARBA00022679"/>
    </source>
</evidence>